<evidence type="ECO:0000256" key="2">
    <source>
        <dbReference type="ARBA" id="ARBA00022649"/>
    </source>
</evidence>
<gene>
    <name evidence="3" type="ORF">GGQ67_001921</name>
</gene>
<dbReference type="SUPFAM" id="SSF47598">
    <property type="entry name" value="Ribbon-helix-helix"/>
    <property type="match status" value="1"/>
</dbReference>
<dbReference type="Proteomes" id="UP000582090">
    <property type="component" value="Unassembled WGS sequence"/>
</dbReference>
<dbReference type="Gene3D" id="6.10.10.120">
    <property type="entry name" value="Antitoxin ParD1-like"/>
    <property type="match status" value="1"/>
</dbReference>
<evidence type="ECO:0000256" key="1">
    <source>
        <dbReference type="ARBA" id="ARBA00008580"/>
    </source>
</evidence>
<dbReference type="InterPro" id="IPR022789">
    <property type="entry name" value="ParD"/>
</dbReference>
<name>A0A7W6CTR4_9HYPH</name>
<dbReference type="Pfam" id="PF03693">
    <property type="entry name" value="ParD_antitoxin"/>
    <property type="match status" value="1"/>
</dbReference>
<dbReference type="PANTHER" id="PTHR36582">
    <property type="entry name" value="ANTITOXIN PARD"/>
    <property type="match status" value="1"/>
</dbReference>
<evidence type="ECO:0000313" key="4">
    <source>
        <dbReference type="Proteomes" id="UP000582090"/>
    </source>
</evidence>
<protein>
    <submittedName>
        <fullName evidence="3">Antitoxin ParD1/3/4</fullName>
    </submittedName>
</protein>
<accession>A0A7W6CTR4</accession>
<dbReference type="NCBIfam" id="TIGR02606">
    <property type="entry name" value="antidote_CC2985"/>
    <property type="match status" value="1"/>
</dbReference>
<dbReference type="GO" id="GO:0006355">
    <property type="term" value="P:regulation of DNA-templated transcription"/>
    <property type="evidence" value="ECO:0007669"/>
    <property type="project" value="InterPro"/>
</dbReference>
<evidence type="ECO:0000313" key="3">
    <source>
        <dbReference type="EMBL" id="MBB3964264.1"/>
    </source>
</evidence>
<keyword evidence="2" id="KW-1277">Toxin-antitoxin system</keyword>
<dbReference type="InterPro" id="IPR038296">
    <property type="entry name" value="ParD_sf"/>
</dbReference>
<organism evidence="3 4">
    <name type="scientific">Rhizobium metallidurans</name>
    <dbReference type="NCBI Taxonomy" id="1265931"/>
    <lineage>
        <taxon>Bacteria</taxon>
        <taxon>Pseudomonadati</taxon>
        <taxon>Pseudomonadota</taxon>
        <taxon>Alphaproteobacteria</taxon>
        <taxon>Hyphomicrobiales</taxon>
        <taxon>Rhizobiaceae</taxon>
        <taxon>Rhizobium/Agrobacterium group</taxon>
        <taxon>Rhizobium</taxon>
    </lineage>
</organism>
<dbReference type="AlphaFoldDB" id="A0A7W6CTR4"/>
<sequence length="80" mass="9125">MTRVMSVTIDDRMEDFIEEQLGDGRYASAGEVIDHGLQLLRDQAEIEAIRAAIIEGEQSGEPEEFDGEAFLKEVHRKYIR</sequence>
<keyword evidence="4" id="KW-1185">Reference proteome</keyword>
<proteinExistence type="inferred from homology"/>
<comment type="caution">
    <text evidence="3">The sequence shown here is derived from an EMBL/GenBank/DDBJ whole genome shotgun (WGS) entry which is preliminary data.</text>
</comment>
<dbReference type="RefSeq" id="WP_183899909.1">
    <property type="nucleotide sequence ID" value="NZ_JACIDW010000004.1"/>
</dbReference>
<reference evidence="3 4" key="1">
    <citation type="submission" date="2020-08" db="EMBL/GenBank/DDBJ databases">
        <title>Genomic Encyclopedia of Type Strains, Phase IV (KMG-IV): sequencing the most valuable type-strain genomes for metagenomic binning, comparative biology and taxonomic classification.</title>
        <authorList>
            <person name="Goeker M."/>
        </authorList>
    </citation>
    <scope>NUCLEOTIDE SEQUENCE [LARGE SCALE GENOMIC DNA]</scope>
    <source>
        <strain evidence="3 4">DSM 26575</strain>
    </source>
</reference>
<dbReference type="PANTHER" id="PTHR36582:SF2">
    <property type="entry name" value="ANTITOXIN PARD"/>
    <property type="match status" value="1"/>
</dbReference>
<dbReference type="InterPro" id="IPR010985">
    <property type="entry name" value="Ribbon_hlx_hlx"/>
</dbReference>
<dbReference type="EMBL" id="JACIDW010000004">
    <property type="protein sequence ID" value="MBB3964264.1"/>
    <property type="molecule type" value="Genomic_DNA"/>
</dbReference>
<comment type="similarity">
    <text evidence="1">Belongs to the ParD antitoxin family.</text>
</comment>